<evidence type="ECO:0000259" key="1">
    <source>
        <dbReference type="Pfam" id="PF03473"/>
    </source>
</evidence>
<gene>
    <name evidence="2" type="ORF">XINFAN_01588</name>
</gene>
<dbReference type="RefSeq" id="WP_124086001.1">
    <property type="nucleotide sequence ID" value="NZ_UXAW01000052.1"/>
</dbReference>
<evidence type="ECO:0000313" key="2">
    <source>
        <dbReference type="EMBL" id="VDC26100.1"/>
    </source>
</evidence>
<dbReference type="InterPro" id="IPR005302">
    <property type="entry name" value="MoCF_Sase_C"/>
</dbReference>
<feature type="domain" description="MOSC" evidence="1">
    <location>
        <begin position="106"/>
        <end position="178"/>
    </location>
</feature>
<keyword evidence="3" id="KW-1185">Reference proteome</keyword>
<reference evidence="2 3" key="1">
    <citation type="submission" date="2018-11" db="EMBL/GenBank/DDBJ databases">
        <authorList>
            <person name="Criscuolo A."/>
        </authorList>
    </citation>
    <scope>NUCLEOTIDE SEQUENCE [LARGE SCALE GENOMIC DNA]</scope>
    <source>
        <strain evidence="2">ACIP111625</strain>
    </source>
</reference>
<dbReference type="SUPFAM" id="SSF50800">
    <property type="entry name" value="PK beta-barrel domain-like"/>
    <property type="match status" value="1"/>
</dbReference>
<dbReference type="AlphaFoldDB" id="A0A3P5X4A7"/>
<sequence length="182" mass="20045">MVTMDALMAAVPQIQAAPKDATVARLLTFRPARNERQHPGHLVLTRERGIPGERWLTEPWLKLPDGSPDPSIQVSILPTRVHDLVRPDPGAAVHPGDTILADLDTSVANLPEGAVLQAGSARLRVSPVFNNACVKWKVRYGRDAMDWVNLPQHRDLRLRGILCAIIEDGEIRQGDPITVVSR</sequence>
<dbReference type="GO" id="GO:0030151">
    <property type="term" value="F:molybdenum ion binding"/>
    <property type="evidence" value="ECO:0007669"/>
    <property type="project" value="InterPro"/>
</dbReference>
<dbReference type="EMBL" id="UXAW01000052">
    <property type="protein sequence ID" value="VDC26100.1"/>
    <property type="molecule type" value="Genomic_DNA"/>
</dbReference>
<proteinExistence type="predicted"/>
<name>A0A3P5X4A7_9RHOB</name>
<dbReference type="Proteomes" id="UP000277498">
    <property type="component" value="Unassembled WGS sequence"/>
</dbReference>
<dbReference type="OrthoDB" id="5735964at2"/>
<dbReference type="Gene3D" id="2.40.33.20">
    <property type="entry name" value="PK beta-barrel domain-like"/>
    <property type="match status" value="1"/>
</dbReference>
<evidence type="ECO:0000313" key="3">
    <source>
        <dbReference type="Proteomes" id="UP000277498"/>
    </source>
</evidence>
<dbReference type="GO" id="GO:0030170">
    <property type="term" value="F:pyridoxal phosphate binding"/>
    <property type="evidence" value="ECO:0007669"/>
    <property type="project" value="InterPro"/>
</dbReference>
<organism evidence="2 3">
    <name type="scientific">Pseudogemmobacter humi</name>
    <dbReference type="NCBI Taxonomy" id="2483812"/>
    <lineage>
        <taxon>Bacteria</taxon>
        <taxon>Pseudomonadati</taxon>
        <taxon>Pseudomonadota</taxon>
        <taxon>Alphaproteobacteria</taxon>
        <taxon>Rhodobacterales</taxon>
        <taxon>Paracoccaceae</taxon>
        <taxon>Pseudogemmobacter</taxon>
    </lineage>
</organism>
<accession>A0A3P5X4A7</accession>
<dbReference type="GO" id="GO:0003824">
    <property type="term" value="F:catalytic activity"/>
    <property type="evidence" value="ECO:0007669"/>
    <property type="project" value="InterPro"/>
</dbReference>
<dbReference type="Pfam" id="PF03473">
    <property type="entry name" value="MOSC"/>
    <property type="match status" value="1"/>
</dbReference>
<dbReference type="InterPro" id="IPR011037">
    <property type="entry name" value="Pyrv_Knase-like_insert_dom_sf"/>
</dbReference>
<protein>
    <recommendedName>
        <fullName evidence="1">MOSC domain-containing protein</fullName>
    </recommendedName>
</protein>